<proteinExistence type="predicted"/>
<evidence type="ECO:0000313" key="1">
    <source>
        <dbReference type="EMBL" id="KAJ9126890.1"/>
    </source>
</evidence>
<evidence type="ECO:0000313" key="2">
    <source>
        <dbReference type="Proteomes" id="UP001234202"/>
    </source>
</evidence>
<name>A0ACC2XTD5_9TREE</name>
<gene>
    <name evidence="1" type="ORF">QFC24_001926</name>
</gene>
<dbReference type="EMBL" id="JASBWV010000004">
    <property type="protein sequence ID" value="KAJ9126890.1"/>
    <property type="molecule type" value="Genomic_DNA"/>
</dbReference>
<dbReference type="Proteomes" id="UP001234202">
    <property type="component" value="Unassembled WGS sequence"/>
</dbReference>
<protein>
    <submittedName>
        <fullName evidence="1">Uncharacterized protein</fullName>
    </submittedName>
</protein>
<sequence>MFSSPLPYKRTDEPPTPVPAPSRYTEALPPPVPASPLRNPPPPPPPPQHHAPVHAHTYYASPSYPPSAIAPPPPPPLNHAYTAPARWTNTYAGQEQAPEREWAWEPRPEAESAWHASRPVTIDRYSHSQFQLQTEQTQYQGQGQEEESEATKLVRMMSRRPHRPPPQGRDVPPSPSMARSEWPPPQQYASDYDTQQQQQQQQMFSPNTGVFPLTLSPSSVSAAAAVANGGYFQPSFHQQQHEPVQQSSLHQQQEYNSYTSPHNDNSDNNNDNTNSNTYTPLHAEPTRDNSINNSINNTTTTTTRRYPLSPFPEHETETDSQMPSGTATPLPPYAVYPQSPVQPPSQTQSQSQIERSQQQHGFHLAGDVKSPPLPPASSFVSARKSSTTAITNNNNNTAFHPINLDTYTTEPPKVHHYPSNNHNKSGIGIGTGTGTGIVLGGMSMPNAQEYASIPSYGASVTSDDSSYYYTSEEEDSDSDSGSPVNQGQEQQLGVAGWEKVLEEDEEGRTQRERERHDSFPSLHSQLEGGAQNQHRFSQTGTQAQPRPLPAATPSQLERAGSLVAESIHSFRAGDEVGLTAVDSVTHENEDQQGKIKGKRSAEQGKEAVGSAGGASTGAGDKRSLGKSPVKLLVLVVRHRVITAVYSYHPSPADLPAPNDNEPSSEIPLFCAPTSFQLLGQSLKRLLADLMVSASTSFVPAPSAYASSSAETPVWRVEVWVRTFVLPVPPVAGALVVGKRRTGQGKRWIVGGGYRTMVGIELDEEVVRPALAMTASRSSGTGTGGTALALTRTRSSRYSHSGVSENEHSQQQTIASSTLPAKPAATTSDSTNTLLPAFTASHVLRLRLPLPLHAPFTAAQLVETLHKHYQYGKRVGRSTTTSLAPGTVEENAYAFARMVDRAPGPVDEAARLSKAHKLGRTAFWDGRTVPTPPDERAAGEDIQGQVGRKGFRYTMRKAVSKAVGAVQGEREDTVEDDRASWVTPFTG</sequence>
<reference evidence="1" key="1">
    <citation type="submission" date="2023-04" db="EMBL/GenBank/DDBJ databases">
        <title>Draft Genome sequencing of Naganishia species isolated from polar environments using Oxford Nanopore Technology.</title>
        <authorList>
            <person name="Leo P."/>
            <person name="Venkateswaran K."/>
        </authorList>
    </citation>
    <scope>NUCLEOTIDE SEQUENCE</scope>
    <source>
        <strain evidence="1">DBVPG 5303</strain>
    </source>
</reference>
<comment type="caution">
    <text evidence="1">The sequence shown here is derived from an EMBL/GenBank/DDBJ whole genome shotgun (WGS) entry which is preliminary data.</text>
</comment>
<accession>A0ACC2XTD5</accession>
<keyword evidence="2" id="KW-1185">Reference proteome</keyword>
<organism evidence="1 2">
    <name type="scientific">Naganishia onofrii</name>
    <dbReference type="NCBI Taxonomy" id="1851511"/>
    <lineage>
        <taxon>Eukaryota</taxon>
        <taxon>Fungi</taxon>
        <taxon>Dikarya</taxon>
        <taxon>Basidiomycota</taxon>
        <taxon>Agaricomycotina</taxon>
        <taxon>Tremellomycetes</taxon>
        <taxon>Filobasidiales</taxon>
        <taxon>Filobasidiaceae</taxon>
        <taxon>Naganishia</taxon>
    </lineage>
</organism>